<dbReference type="RefSeq" id="XP_066712395.1">
    <property type="nucleotide sequence ID" value="XM_066863285.1"/>
</dbReference>
<dbReference type="CDD" id="cd02883">
    <property type="entry name" value="NUDIX_Hydrolase"/>
    <property type="match status" value="1"/>
</dbReference>
<protein>
    <recommendedName>
        <fullName evidence="2">Nudix hydrolase domain-containing protein</fullName>
    </recommendedName>
</protein>
<keyword evidence="4" id="KW-1185">Reference proteome</keyword>
<evidence type="ECO:0000256" key="1">
    <source>
        <dbReference type="SAM" id="MobiDB-lite"/>
    </source>
</evidence>
<feature type="domain" description="Nudix hydrolase" evidence="2">
    <location>
        <begin position="67"/>
        <end position="198"/>
    </location>
</feature>
<accession>A0ABR1TU23</accession>
<dbReference type="InterPro" id="IPR000086">
    <property type="entry name" value="NUDIX_hydrolase_dom"/>
</dbReference>
<evidence type="ECO:0000313" key="4">
    <source>
        <dbReference type="Proteomes" id="UP001480595"/>
    </source>
</evidence>
<proteinExistence type="predicted"/>
<dbReference type="SUPFAM" id="SSF55811">
    <property type="entry name" value="Nudix"/>
    <property type="match status" value="1"/>
</dbReference>
<organism evidence="3 4">
    <name type="scientific">Apiospora phragmitis</name>
    <dbReference type="NCBI Taxonomy" id="2905665"/>
    <lineage>
        <taxon>Eukaryota</taxon>
        <taxon>Fungi</taxon>
        <taxon>Dikarya</taxon>
        <taxon>Ascomycota</taxon>
        <taxon>Pezizomycotina</taxon>
        <taxon>Sordariomycetes</taxon>
        <taxon>Xylariomycetidae</taxon>
        <taxon>Amphisphaeriales</taxon>
        <taxon>Apiosporaceae</taxon>
        <taxon>Apiospora</taxon>
    </lineage>
</organism>
<dbReference type="Proteomes" id="UP001480595">
    <property type="component" value="Unassembled WGS sequence"/>
</dbReference>
<dbReference type="Gene3D" id="3.90.79.10">
    <property type="entry name" value="Nucleoside Triphosphate Pyrophosphohydrolase"/>
    <property type="match status" value="1"/>
</dbReference>
<feature type="region of interest" description="Disordered" evidence="1">
    <location>
        <begin position="1"/>
        <end position="24"/>
    </location>
</feature>
<feature type="region of interest" description="Disordered" evidence="1">
    <location>
        <begin position="216"/>
        <end position="242"/>
    </location>
</feature>
<dbReference type="InterPro" id="IPR015797">
    <property type="entry name" value="NUDIX_hydrolase-like_dom_sf"/>
</dbReference>
<dbReference type="PROSITE" id="PS51462">
    <property type="entry name" value="NUDIX"/>
    <property type="match status" value="1"/>
</dbReference>
<evidence type="ECO:0000313" key="3">
    <source>
        <dbReference type="EMBL" id="KAK8050146.1"/>
    </source>
</evidence>
<reference evidence="3 4" key="1">
    <citation type="submission" date="2023-01" db="EMBL/GenBank/DDBJ databases">
        <title>Analysis of 21 Apiospora genomes using comparative genomics revels a genus with tremendous synthesis potential of carbohydrate active enzymes and secondary metabolites.</title>
        <authorList>
            <person name="Sorensen T."/>
        </authorList>
    </citation>
    <scope>NUCLEOTIDE SEQUENCE [LARGE SCALE GENOMIC DNA]</scope>
    <source>
        <strain evidence="3 4">CBS 135458</strain>
    </source>
</reference>
<gene>
    <name evidence="3" type="ORF">PG994_011876</name>
</gene>
<sequence length="242" mass="28369">MFTQSTPTKPRSKGASTSNEDINNNTVEVRSYTYRPQFLHIRASFDQSLSAFTMPIPTLNLLNPGTRRPLEVSALVFNAQRDKVLLLQRIHEPNTWEVPSFSIFEGEKSALHAVVRTVHQCSGQIVRKITRGVGYYEYESSPPWPPCRRYCFVAEVDHPEEEEVALWLEIYQSFAWVTVEEVNEEKYGRDKTALDFHAPALRWIIQKAFRVLREQQEEEEEEEREREEEEEEEAEREEECVE</sequence>
<name>A0ABR1TU23_9PEZI</name>
<evidence type="ECO:0000259" key="2">
    <source>
        <dbReference type="PROSITE" id="PS51462"/>
    </source>
</evidence>
<dbReference type="EMBL" id="JAQQWL010000011">
    <property type="protein sequence ID" value="KAK8050146.1"/>
    <property type="molecule type" value="Genomic_DNA"/>
</dbReference>
<comment type="caution">
    <text evidence="3">The sequence shown here is derived from an EMBL/GenBank/DDBJ whole genome shotgun (WGS) entry which is preliminary data.</text>
</comment>
<dbReference type="GeneID" id="92096348"/>